<dbReference type="EMBL" id="GIFC01001407">
    <property type="protein sequence ID" value="MXU83490.1"/>
    <property type="molecule type" value="Transcribed_RNA"/>
</dbReference>
<name>A0A6B0U499_IXORI</name>
<feature type="chain" id="PRO_5025390678" evidence="1">
    <location>
        <begin position="31"/>
        <end position="75"/>
    </location>
</feature>
<sequence length="75" mass="8395">MRAALLALRRSDVLLFRLYAVLVCAVLSRAVPSHSPPFCAFAVMVDTSPKYPKKRNGTMKNQKAAARHIQGIFFF</sequence>
<evidence type="ECO:0000256" key="1">
    <source>
        <dbReference type="SAM" id="SignalP"/>
    </source>
</evidence>
<proteinExistence type="predicted"/>
<reference evidence="2" key="1">
    <citation type="submission" date="2019-12" db="EMBL/GenBank/DDBJ databases">
        <title>An insight into the sialome of adult female Ixodes ricinus ticks feeding for 6 days.</title>
        <authorList>
            <person name="Perner J."/>
            <person name="Ribeiro J.M.C."/>
        </authorList>
    </citation>
    <scope>NUCLEOTIDE SEQUENCE</scope>
    <source>
        <strain evidence="2">Semi-engorged</strain>
        <tissue evidence="2">Salivary glands</tissue>
    </source>
</reference>
<organism evidence="2">
    <name type="scientific">Ixodes ricinus</name>
    <name type="common">Common tick</name>
    <name type="synonym">Acarus ricinus</name>
    <dbReference type="NCBI Taxonomy" id="34613"/>
    <lineage>
        <taxon>Eukaryota</taxon>
        <taxon>Metazoa</taxon>
        <taxon>Ecdysozoa</taxon>
        <taxon>Arthropoda</taxon>
        <taxon>Chelicerata</taxon>
        <taxon>Arachnida</taxon>
        <taxon>Acari</taxon>
        <taxon>Parasitiformes</taxon>
        <taxon>Ixodida</taxon>
        <taxon>Ixodoidea</taxon>
        <taxon>Ixodidae</taxon>
        <taxon>Ixodinae</taxon>
        <taxon>Ixodes</taxon>
    </lineage>
</organism>
<dbReference type="AlphaFoldDB" id="A0A6B0U499"/>
<keyword evidence="1" id="KW-0732">Signal</keyword>
<accession>A0A6B0U499</accession>
<protein>
    <submittedName>
        <fullName evidence="2">Putative secreted protein</fullName>
    </submittedName>
</protein>
<evidence type="ECO:0000313" key="2">
    <source>
        <dbReference type="EMBL" id="MXU83490.1"/>
    </source>
</evidence>
<feature type="signal peptide" evidence="1">
    <location>
        <begin position="1"/>
        <end position="30"/>
    </location>
</feature>